<comment type="caution">
    <text evidence="3">The sequence shown here is derived from an EMBL/GenBank/DDBJ whole genome shotgun (WGS) entry which is preliminary data.</text>
</comment>
<feature type="repeat" description="PPR" evidence="2">
    <location>
        <begin position="72"/>
        <end position="106"/>
    </location>
</feature>
<dbReference type="EMBL" id="JAVXUP010000003">
    <property type="protein sequence ID" value="KAK3043665.1"/>
    <property type="molecule type" value="Genomic_DNA"/>
</dbReference>
<dbReference type="Pfam" id="PF13041">
    <property type="entry name" value="PPR_2"/>
    <property type="match status" value="1"/>
</dbReference>
<dbReference type="GO" id="GO:0003723">
    <property type="term" value="F:RNA binding"/>
    <property type="evidence" value="ECO:0007669"/>
    <property type="project" value="InterPro"/>
</dbReference>
<evidence type="ECO:0000256" key="1">
    <source>
        <dbReference type="ARBA" id="ARBA00022737"/>
    </source>
</evidence>
<protein>
    <recommendedName>
        <fullName evidence="5">Pentatricopeptide repeat-containing protein</fullName>
    </recommendedName>
</protein>
<dbReference type="PANTHER" id="PTHR47926:SF392">
    <property type="entry name" value="PENTATRICOPEPTIDE REPEAT-CONTAINING PROTEIN"/>
    <property type="match status" value="1"/>
</dbReference>
<evidence type="ECO:0000313" key="3">
    <source>
        <dbReference type="EMBL" id="KAK3043665.1"/>
    </source>
</evidence>
<dbReference type="PROSITE" id="PS51375">
    <property type="entry name" value="PPR"/>
    <property type="match status" value="2"/>
</dbReference>
<dbReference type="PANTHER" id="PTHR47926">
    <property type="entry name" value="PENTATRICOPEPTIDE REPEAT-CONTAINING PROTEIN"/>
    <property type="match status" value="1"/>
</dbReference>
<dbReference type="Pfam" id="PF01535">
    <property type="entry name" value="PPR"/>
    <property type="match status" value="1"/>
</dbReference>
<evidence type="ECO:0008006" key="5">
    <source>
        <dbReference type="Google" id="ProtNLM"/>
    </source>
</evidence>
<dbReference type="AlphaFoldDB" id="A0AA89BIJ5"/>
<organism evidence="3 4">
    <name type="scientific">Escallonia herrerae</name>
    <dbReference type="NCBI Taxonomy" id="1293975"/>
    <lineage>
        <taxon>Eukaryota</taxon>
        <taxon>Viridiplantae</taxon>
        <taxon>Streptophyta</taxon>
        <taxon>Embryophyta</taxon>
        <taxon>Tracheophyta</taxon>
        <taxon>Spermatophyta</taxon>
        <taxon>Magnoliopsida</taxon>
        <taxon>eudicotyledons</taxon>
        <taxon>Gunneridae</taxon>
        <taxon>Pentapetalae</taxon>
        <taxon>asterids</taxon>
        <taxon>campanulids</taxon>
        <taxon>Escalloniales</taxon>
        <taxon>Escalloniaceae</taxon>
        <taxon>Escallonia</taxon>
    </lineage>
</organism>
<reference evidence="3" key="1">
    <citation type="submission" date="2022-12" db="EMBL/GenBank/DDBJ databases">
        <title>Draft genome assemblies for two species of Escallonia (Escalloniales).</title>
        <authorList>
            <person name="Chanderbali A."/>
            <person name="Dervinis C."/>
            <person name="Anghel I."/>
            <person name="Soltis D."/>
            <person name="Soltis P."/>
            <person name="Zapata F."/>
        </authorList>
    </citation>
    <scope>NUCLEOTIDE SEQUENCE</scope>
    <source>
        <strain evidence="3">UCBG64.0493</strain>
        <tissue evidence="3">Leaf</tissue>
    </source>
</reference>
<dbReference type="NCBIfam" id="TIGR00756">
    <property type="entry name" value="PPR"/>
    <property type="match status" value="2"/>
</dbReference>
<dbReference type="Gene3D" id="1.25.40.10">
    <property type="entry name" value="Tetratricopeptide repeat domain"/>
    <property type="match status" value="2"/>
</dbReference>
<keyword evidence="1" id="KW-0677">Repeat</keyword>
<proteinExistence type="predicted"/>
<dbReference type="InterPro" id="IPR046960">
    <property type="entry name" value="PPR_At4g14850-like_plant"/>
</dbReference>
<dbReference type="GO" id="GO:0009451">
    <property type="term" value="P:RNA modification"/>
    <property type="evidence" value="ECO:0007669"/>
    <property type="project" value="InterPro"/>
</dbReference>
<evidence type="ECO:0000256" key="2">
    <source>
        <dbReference type="PROSITE-ProRule" id="PRU00708"/>
    </source>
</evidence>
<sequence>MDLSTDKYCLASVVSACASISSLELGEQIHARATIIGLEFDQIVSTSLVDFYCKCGFVEDGWKLFDEMVKSDEVSWNTMLMGYATNGYGSEALSLFSEMIRVGVVPTEITFTGVLSACDHCGLVEEGQKWFYAMKHDYSIAPGIEHYSYMVDLLARAGCLEAGTVSAKVNIDSCLIETQVDTFGAFFVTAMASEGDPYGQTRGWVGCGSALWSKAPCYVSIQ</sequence>
<accession>A0AA89BIJ5</accession>
<feature type="repeat" description="PPR" evidence="2">
    <location>
        <begin position="41"/>
        <end position="71"/>
    </location>
</feature>
<gene>
    <name evidence="3" type="ORF">RJ639_000081</name>
</gene>
<dbReference type="Proteomes" id="UP001188597">
    <property type="component" value="Unassembled WGS sequence"/>
</dbReference>
<dbReference type="FunFam" id="1.25.40.10:FF:000144">
    <property type="entry name" value="Pentatricopeptide repeat-containing protein, mitochondrial"/>
    <property type="match status" value="1"/>
</dbReference>
<name>A0AA89BIJ5_9ASTE</name>
<dbReference type="InterPro" id="IPR011990">
    <property type="entry name" value="TPR-like_helical_dom_sf"/>
</dbReference>
<keyword evidence="4" id="KW-1185">Reference proteome</keyword>
<evidence type="ECO:0000313" key="4">
    <source>
        <dbReference type="Proteomes" id="UP001188597"/>
    </source>
</evidence>
<dbReference type="InterPro" id="IPR002885">
    <property type="entry name" value="PPR_rpt"/>
</dbReference>